<dbReference type="InterPro" id="IPR056884">
    <property type="entry name" value="NPHP3-like_N"/>
</dbReference>
<accession>A0A8H4QIL9</accession>
<feature type="domain" description="Nephrocystin 3-like N-terminal" evidence="2">
    <location>
        <begin position="91"/>
        <end position="243"/>
    </location>
</feature>
<dbReference type="Pfam" id="PF24883">
    <property type="entry name" value="NPHP3_N"/>
    <property type="match status" value="1"/>
</dbReference>
<sequence length="569" mass="63418">MSQPGSQIPPLINLSNSIIAGGTFNQHIDQRQYLHSGERAGYARLVENVATAALHDSVHVVDPPKCHPNTRVTIIQTIIDWASSATLDEEVNQKPILWLKGGAGAGKSAIARSVAERCSKEGSLLGAFFFGAADPTRNHVGRLVATLAYQVCLIVPEFRDIVSTVIEDDPLVFSRSVGTQFTALFIRPLSTIVANQPGTVKVPRLVVIDGLDECRGGSQRDLLFALQETTSSTTFIRVLVSSRPESHLNNAFSSSRLVHIHYKIFLDDDYSAQEDIRLYLDDKFGEIKEGHVFKHKLPATWPGPDIIRELVYRSSGHFIYASTVVRYVESSRHRPDQRLDVILNLRPPFKDLPFTELDALYRHVISKAEAPSTVVDILAFPILYGTGVVDGATIEKMLQLEDGDVEVILADLQSLVKIDCKTMYYGESVEVELLHKSLGDFLCDSQRAGDFYLDPFTVQVHHTTRLISIVSTTFEHWGIRALDDKATWLLAADEIIVPIQIESRGSVHGVSGEKHSYVYSDFLQAALQFPTFNLIKQMHTDLDRHQHEYASLFNFLSAYLRCLHSVVGV</sequence>
<dbReference type="InterPro" id="IPR027417">
    <property type="entry name" value="P-loop_NTPase"/>
</dbReference>
<dbReference type="EMBL" id="JAACJL010000057">
    <property type="protein sequence ID" value="KAF4611598.1"/>
    <property type="molecule type" value="Genomic_DNA"/>
</dbReference>
<evidence type="ECO:0000313" key="4">
    <source>
        <dbReference type="Proteomes" id="UP000521872"/>
    </source>
</evidence>
<gene>
    <name evidence="3" type="ORF">D9613_004436</name>
</gene>
<proteinExistence type="predicted"/>
<evidence type="ECO:0000259" key="2">
    <source>
        <dbReference type="Pfam" id="PF24883"/>
    </source>
</evidence>
<evidence type="ECO:0000313" key="3">
    <source>
        <dbReference type="EMBL" id="KAF4611598.1"/>
    </source>
</evidence>
<dbReference type="Gene3D" id="3.40.50.300">
    <property type="entry name" value="P-loop containing nucleotide triphosphate hydrolases"/>
    <property type="match status" value="1"/>
</dbReference>
<organism evidence="3 4">
    <name type="scientific">Agrocybe pediades</name>
    <dbReference type="NCBI Taxonomy" id="84607"/>
    <lineage>
        <taxon>Eukaryota</taxon>
        <taxon>Fungi</taxon>
        <taxon>Dikarya</taxon>
        <taxon>Basidiomycota</taxon>
        <taxon>Agaricomycotina</taxon>
        <taxon>Agaricomycetes</taxon>
        <taxon>Agaricomycetidae</taxon>
        <taxon>Agaricales</taxon>
        <taxon>Agaricineae</taxon>
        <taxon>Strophariaceae</taxon>
        <taxon>Agrocybe</taxon>
    </lineage>
</organism>
<dbReference type="Proteomes" id="UP000521872">
    <property type="component" value="Unassembled WGS sequence"/>
</dbReference>
<reference evidence="3 4" key="1">
    <citation type="submission" date="2019-12" db="EMBL/GenBank/DDBJ databases">
        <authorList>
            <person name="Floudas D."/>
            <person name="Bentzer J."/>
            <person name="Ahren D."/>
            <person name="Johansson T."/>
            <person name="Persson P."/>
            <person name="Tunlid A."/>
        </authorList>
    </citation>
    <scope>NUCLEOTIDE SEQUENCE [LARGE SCALE GENOMIC DNA]</scope>
    <source>
        <strain evidence="3 4">CBS 102.39</strain>
    </source>
</reference>
<keyword evidence="4" id="KW-1185">Reference proteome</keyword>
<protein>
    <recommendedName>
        <fullName evidence="2">Nephrocystin 3-like N-terminal domain-containing protein</fullName>
    </recommendedName>
</protein>
<comment type="caution">
    <text evidence="3">The sequence shown here is derived from an EMBL/GenBank/DDBJ whole genome shotgun (WGS) entry which is preliminary data.</text>
</comment>
<dbReference type="PANTHER" id="PTHR10039:SF17">
    <property type="entry name" value="FUNGAL STAND N-TERMINAL GOODBYE DOMAIN-CONTAINING PROTEIN-RELATED"/>
    <property type="match status" value="1"/>
</dbReference>
<dbReference type="SUPFAM" id="SSF52540">
    <property type="entry name" value="P-loop containing nucleoside triphosphate hydrolases"/>
    <property type="match status" value="1"/>
</dbReference>
<name>A0A8H4QIL9_9AGAR</name>
<dbReference type="AlphaFoldDB" id="A0A8H4QIL9"/>
<dbReference type="PANTHER" id="PTHR10039">
    <property type="entry name" value="AMELOGENIN"/>
    <property type="match status" value="1"/>
</dbReference>
<evidence type="ECO:0000256" key="1">
    <source>
        <dbReference type="ARBA" id="ARBA00022737"/>
    </source>
</evidence>
<keyword evidence="1" id="KW-0677">Repeat</keyword>